<dbReference type="PANTHER" id="PTHR46986">
    <property type="entry name" value="ENDORIBONUCLEASE YBEY, CHLOROPLASTIC"/>
    <property type="match status" value="1"/>
</dbReference>
<dbReference type="InterPro" id="IPR023091">
    <property type="entry name" value="MetalPrtase_cat_dom_sf_prd"/>
</dbReference>
<protein>
    <recommendedName>
        <fullName evidence="7">Endoribonuclease YbeY</fullName>
        <ecNumber evidence="7">3.1.-.-</ecNumber>
    </recommendedName>
</protein>
<feature type="binding site" evidence="7">
    <location>
        <position position="134"/>
    </location>
    <ligand>
        <name>Zn(2+)</name>
        <dbReference type="ChEBI" id="CHEBI:29105"/>
        <note>catalytic</note>
    </ligand>
</feature>
<keyword evidence="7" id="KW-0690">Ribosome biogenesis</keyword>
<name>A0A1I5GTW9_9HYPH</name>
<dbReference type="InterPro" id="IPR002036">
    <property type="entry name" value="YbeY"/>
</dbReference>
<dbReference type="Gene3D" id="3.40.390.30">
    <property type="entry name" value="Metalloproteases ('zincins'), catalytic domain"/>
    <property type="match status" value="1"/>
</dbReference>
<keyword evidence="5 7" id="KW-0378">Hydrolase</keyword>
<dbReference type="STRING" id="655353.SAMN04488056_105171"/>
<sequence length="176" mass="19541">MSHLSASLPDLDRDLLIESDLWQSLEDLEAVIDRALAAGLAYVTKEEGIAFLPECELSLVFTDDAAIRTLNADHRGKDKATNVLSFPIDEEADPFGPMLGDIVFAYETVERESRDLGVEIRDHLTHLCLHGFLHLLGYDHIEPDEADKMESVEVAILAQLDLPNPYEGTVPLESLD</sequence>
<evidence type="ECO:0000313" key="8">
    <source>
        <dbReference type="EMBL" id="SFO39377.1"/>
    </source>
</evidence>
<feature type="binding site" evidence="7">
    <location>
        <position position="130"/>
    </location>
    <ligand>
        <name>Zn(2+)</name>
        <dbReference type="ChEBI" id="CHEBI:29105"/>
        <note>catalytic</note>
    </ligand>
</feature>
<accession>A0A1I5GTW9</accession>
<evidence type="ECO:0000313" key="9">
    <source>
        <dbReference type="Proteomes" id="UP000199236"/>
    </source>
</evidence>
<dbReference type="GO" id="GO:0006364">
    <property type="term" value="P:rRNA processing"/>
    <property type="evidence" value="ECO:0007669"/>
    <property type="project" value="UniProtKB-UniRule"/>
</dbReference>
<dbReference type="Proteomes" id="UP000199236">
    <property type="component" value="Unassembled WGS sequence"/>
</dbReference>
<organism evidence="8 9">
    <name type="scientific">Cohaesibacter marisflavi</name>
    <dbReference type="NCBI Taxonomy" id="655353"/>
    <lineage>
        <taxon>Bacteria</taxon>
        <taxon>Pseudomonadati</taxon>
        <taxon>Pseudomonadota</taxon>
        <taxon>Alphaproteobacteria</taxon>
        <taxon>Hyphomicrobiales</taxon>
        <taxon>Cohaesibacteraceae</taxon>
    </lineage>
</organism>
<dbReference type="GO" id="GO:0005737">
    <property type="term" value="C:cytoplasm"/>
    <property type="evidence" value="ECO:0007669"/>
    <property type="project" value="UniProtKB-SubCell"/>
</dbReference>
<gene>
    <name evidence="7" type="primary">ybeY</name>
    <name evidence="8" type="ORF">SAMN04488056_105171</name>
</gene>
<keyword evidence="6 7" id="KW-0862">Zinc</keyword>
<feature type="binding site" evidence="7">
    <location>
        <position position="140"/>
    </location>
    <ligand>
        <name>Zn(2+)</name>
        <dbReference type="ChEBI" id="CHEBI:29105"/>
        <note>catalytic</note>
    </ligand>
</feature>
<dbReference type="PANTHER" id="PTHR46986:SF1">
    <property type="entry name" value="ENDORIBONUCLEASE YBEY, CHLOROPLASTIC"/>
    <property type="match status" value="1"/>
</dbReference>
<keyword evidence="4 7" id="KW-0255">Endonuclease</keyword>
<dbReference type="GO" id="GO:0004222">
    <property type="term" value="F:metalloendopeptidase activity"/>
    <property type="evidence" value="ECO:0007669"/>
    <property type="project" value="InterPro"/>
</dbReference>
<dbReference type="PROSITE" id="PS01306">
    <property type="entry name" value="UPF0054"/>
    <property type="match status" value="1"/>
</dbReference>
<keyword evidence="7" id="KW-0963">Cytoplasm</keyword>
<dbReference type="GO" id="GO:0004521">
    <property type="term" value="F:RNA endonuclease activity"/>
    <property type="evidence" value="ECO:0007669"/>
    <property type="project" value="UniProtKB-UniRule"/>
</dbReference>
<keyword evidence="2 7" id="KW-0540">Nuclease</keyword>
<dbReference type="NCBIfam" id="TIGR00043">
    <property type="entry name" value="rRNA maturation RNase YbeY"/>
    <property type="match status" value="1"/>
</dbReference>
<evidence type="ECO:0000256" key="1">
    <source>
        <dbReference type="ARBA" id="ARBA00010875"/>
    </source>
</evidence>
<dbReference type="EC" id="3.1.-.-" evidence="7"/>
<keyword evidence="3 7" id="KW-0479">Metal-binding</keyword>
<comment type="cofactor">
    <cofactor evidence="7">
        <name>Zn(2+)</name>
        <dbReference type="ChEBI" id="CHEBI:29105"/>
    </cofactor>
    <text evidence="7">Binds 1 zinc ion.</text>
</comment>
<dbReference type="EMBL" id="FOVR01000005">
    <property type="protein sequence ID" value="SFO39377.1"/>
    <property type="molecule type" value="Genomic_DNA"/>
</dbReference>
<dbReference type="SUPFAM" id="SSF55486">
    <property type="entry name" value="Metalloproteases ('zincins'), catalytic domain"/>
    <property type="match status" value="1"/>
</dbReference>
<dbReference type="AlphaFoldDB" id="A0A1I5GTW9"/>
<comment type="function">
    <text evidence="7">Single strand-specific metallo-endoribonuclease involved in late-stage 70S ribosome quality control and in maturation of the 3' terminus of the 16S rRNA.</text>
</comment>
<evidence type="ECO:0000256" key="7">
    <source>
        <dbReference type="HAMAP-Rule" id="MF_00009"/>
    </source>
</evidence>
<proteinExistence type="inferred from homology"/>
<comment type="subcellular location">
    <subcellularLocation>
        <location evidence="7">Cytoplasm</location>
    </subcellularLocation>
</comment>
<evidence type="ECO:0000256" key="3">
    <source>
        <dbReference type="ARBA" id="ARBA00022723"/>
    </source>
</evidence>
<evidence type="ECO:0000256" key="4">
    <source>
        <dbReference type="ARBA" id="ARBA00022759"/>
    </source>
</evidence>
<evidence type="ECO:0000256" key="2">
    <source>
        <dbReference type="ARBA" id="ARBA00022722"/>
    </source>
</evidence>
<dbReference type="InterPro" id="IPR020549">
    <property type="entry name" value="YbeY_CS"/>
</dbReference>
<comment type="similarity">
    <text evidence="1 7">Belongs to the endoribonuclease YbeY family.</text>
</comment>
<dbReference type="HAMAP" id="MF_00009">
    <property type="entry name" value="Endoribonucl_YbeY"/>
    <property type="match status" value="1"/>
</dbReference>
<evidence type="ECO:0000256" key="6">
    <source>
        <dbReference type="ARBA" id="ARBA00022833"/>
    </source>
</evidence>
<dbReference type="GO" id="GO:0008270">
    <property type="term" value="F:zinc ion binding"/>
    <property type="evidence" value="ECO:0007669"/>
    <property type="project" value="UniProtKB-UniRule"/>
</dbReference>
<dbReference type="OrthoDB" id="9807740at2"/>
<reference evidence="8 9" key="1">
    <citation type="submission" date="2016-10" db="EMBL/GenBank/DDBJ databases">
        <authorList>
            <person name="de Groot N.N."/>
        </authorList>
    </citation>
    <scope>NUCLEOTIDE SEQUENCE [LARGE SCALE GENOMIC DNA]</scope>
    <source>
        <strain evidence="8 9">CGMCC 1.9157</strain>
    </source>
</reference>
<evidence type="ECO:0000256" key="5">
    <source>
        <dbReference type="ARBA" id="ARBA00022801"/>
    </source>
</evidence>
<keyword evidence="7" id="KW-0698">rRNA processing</keyword>
<dbReference type="Pfam" id="PF02130">
    <property type="entry name" value="YbeY"/>
    <property type="match status" value="1"/>
</dbReference>
<keyword evidence="9" id="KW-1185">Reference proteome</keyword>